<reference evidence="1" key="1">
    <citation type="journal article" date="2023" name="Mol. Ecol. Resour.">
        <title>Chromosome-level genome assembly of a triploid poplar Populus alba 'Berolinensis'.</title>
        <authorList>
            <person name="Chen S."/>
            <person name="Yu Y."/>
            <person name="Wang X."/>
            <person name="Wang S."/>
            <person name="Zhang T."/>
            <person name="Zhou Y."/>
            <person name="He R."/>
            <person name="Meng N."/>
            <person name="Wang Y."/>
            <person name="Liu W."/>
            <person name="Liu Z."/>
            <person name="Liu J."/>
            <person name="Guo Q."/>
            <person name="Huang H."/>
            <person name="Sederoff R.R."/>
            <person name="Wang G."/>
            <person name="Qu G."/>
            <person name="Chen S."/>
        </authorList>
    </citation>
    <scope>NUCLEOTIDE SEQUENCE</scope>
    <source>
        <strain evidence="1">SC-2020</strain>
    </source>
</reference>
<evidence type="ECO:0000313" key="2">
    <source>
        <dbReference type="Proteomes" id="UP001164929"/>
    </source>
</evidence>
<keyword evidence="2" id="KW-1185">Reference proteome</keyword>
<comment type="caution">
    <text evidence="1">The sequence shown here is derived from an EMBL/GenBank/DDBJ whole genome shotgun (WGS) entry which is preliminary data.</text>
</comment>
<protein>
    <submittedName>
        <fullName evidence="1">Uncharacterized protein</fullName>
    </submittedName>
</protein>
<gene>
    <name evidence="1" type="ORF">NC653_006795</name>
</gene>
<dbReference type="EMBL" id="JAQIZT010000002">
    <property type="protein sequence ID" value="KAJ7007868.1"/>
    <property type="molecule type" value="Genomic_DNA"/>
</dbReference>
<proteinExistence type="predicted"/>
<dbReference type="AlphaFoldDB" id="A0AAD6WCL3"/>
<name>A0AAD6WCL3_9ROSI</name>
<accession>A0AAD6WCL3</accession>
<evidence type="ECO:0000313" key="1">
    <source>
        <dbReference type="EMBL" id="KAJ7007868.1"/>
    </source>
</evidence>
<organism evidence="1 2">
    <name type="scientific">Populus alba x Populus x berolinensis</name>
    <dbReference type="NCBI Taxonomy" id="444605"/>
    <lineage>
        <taxon>Eukaryota</taxon>
        <taxon>Viridiplantae</taxon>
        <taxon>Streptophyta</taxon>
        <taxon>Embryophyta</taxon>
        <taxon>Tracheophyta</taxon>
        <taxon>Spermatophyta</taxon>
        <taxon>Magnoliopsida</taxon>
        <taxon>eudicotyledons</taxon>
        <taxon>Gunneridae</taxon>
        <taxon>Pentapetalae</taxon>
        <taxon>rosids</taxon>
        <taxon>fabids</taxon>
        <taxon>Malpighiales</taxon>
        <taxon>Salicaceae</taxon>
        <taxon>Saliceae</taxon>
        <taxon>Populus</taxon>
    </lineage>
</organism>
<sequence length="59" mass="6203">MGRTECSVGLDPTVGGLDQARSSFLACDEILIEKVHRVVPRVGPIQPPSKAICALGNSL</sequence>
<dbReference type="Proteomes" id="UP001164929">
    <property type="component" value="Chromosome 2"/>
</dbReference>